<evidence type="ECO:0000313" key="6">
    <source>
        <dbReference type="Proteomes" id="UP001231197"/>
    </source>
</evidence>
<evidence type="ECO:0000259" key="3">
    <source>
        <dbReference type="Pfam" id="PF07995"/>
    </source>
</evidence>
<reference evidence="5 6" key="1">
    <citation type="journal article" date="2023" name="Int. J. Syst. Evol. Microbiol.">
        <title>Winogradskyella bathintestinalis sp. nov., isolated from the intestine of the deep-sea loosejaw dragonfish, Malacosteus niger.</title>
        <authorList>
            <person name="Uniacke-Lowe S."/>
            <person name="Johnson C.N."/>
            <person name="Stanton C."/>
            <person name="Hill C."/>
            <person name="Ross P."/>
        </authorList>
    </citation>
    <scope>NUCLEOTIDE SEQUENCE [LARGE SCALE GENOMIC DNA]</scope>
    <source>
        <strain evidence="5 6">APC 3343</strain>
    </source>
</reference>
<name>A0ABT7ZYD8_9FLAO</name>
<protein>
    <submittedName>
        <fullName evidence="5">PQQ-dependent sugar dehydrogenase</fullName>
    </submittedName>
</protein>
<keyword evidence="6" id="KW-1185">Reference proteome</keyword>
<organism evidence="5 6">
    <name type="scientific">Winogradskyella bathintestinalis</name>
    <dbReference type="NCBI Taxonomy" id="3035208"/>
    <lineage>
        <taxon>Bacteria</taxon>
        <taxon>Pseudomonadati</taxon>
        <taxon>Bacteroidota</taxon>
        <taxon>Flavobacteriia</taxon>
        <taxon>Flavobacteriales</taxon>
        <taxon>Flavobacteriaceae</taxon>
        <taxon>Winogradskyella</taxon>
    </lineage>
</organism>
<feature type="chain" id="PRO_5047138501" evidence="2">
    <location>
        <begin position="21"/>
        <end position="472"/>
    </location>
</feature>
<sequence>MKTLKTLLALIFLVVSFSDAQNIELELFATNLNNPVSLKHADGNMLYVVERPGYIQAVNVDGNVQSAPFLDIEDRVSDSGNERGLLGLAFHPDYINNGYFYVNYINNSENTVISRFTRDSDNPMIADATSEFIILTFDQPGSNHNGGDMAFGSDGYLYISSGDGGGGGDPSNNAQDLSSLLGKILRIDIDTTTSNQNYSIPSDNPFANDSQASPEVFAYGLRNPWKFSFDRQNGDLWIADVGESEYEEINMVTATEAASGINFGWRCYEGNMAFNTDGCADPSAFTYPIDGYNHEDGEPKCSITGGYRYRGTENPNFNGWYFFADFCSQEIGYLIYDDVNMSWNKTLEQFSGQWTSFGENPKGELFISDISSGNIYRLTDATLSVDRNLRTAISAYPIPTTNILNINFGTTNQMHDASKIAIYNLQGKEVKTIARNSESIQEINTSQLSKGMYILKINTEDGADYIQKLVKY</sequence>
<feature type="signal peptide" evidence="2">
    <location>
        <begin position="1"/>
        <end position="20"/>
    </location>
</feature>
<dbReference type="RefSeq" id="WP_290207724.1">
    <property type="nucleotide sequence ID" value="NZ_JASDDK010000008.1"/>
</dbReference>
<dbReference type="EMBL" id="JASDDK010000008">
    <property type="protein sequence ID" value="MDN3494030.1"/>
    <property type="molecule type" value="Genomic_DNA"/>
</dbReference>
<evidence type="ECO:0000313" key="5">
    <source>
        <dbReference type="EMBL" id="MDN3494030.1"/>
    </source>
</evidence>
<dbReference type="Pfam" id="PF07995">
    <property type="entry name" value="GSDH"/>
    <property type="match status" value="1"/>
</dbReference>
<dbReference type="InterPro" id="IPR012938">
    <property type="entry name" value="Glc/Sorbosone_DH"/>
</dbReference>
<dbReference type="InterPro" id="IPR011042">
    <property type="entry name" value="6-blade_b-propeller_TolB-like"/>
</dbReference>
<dbReference type="Pfam" id="PF18962">
    <property type="entry name" value="Por_Secre_tail"/>
    <property type="match status" value="1"/>
</dbReference>
<evidence type="ECO:0000256" key="1">
    <source>
        <dbReference type="ARBA" id="ARBA00022729"/>
    </source>
</evidence>
<gene>
    <name evidence="5" type="ORF">QMA06_14995</name>
</gene>
<dbReference type="InterPro" id="IPR011041">
    <property type="entry name" value="Quinoprot_gluc/sorb_DH_b-prop"/>
</dbReference>
<dbReference type="NCBIfam" id="TIGR04183">
    <property type="entry name" value="Por_Secre_tail"/>
    <property type="match status" value="1"/>
</dbReference>
<evidence type="ECO:0000256" key="2">
    <source>
        <dbReference type="SAM" id="SignalP"/>
    </source>
</evidence>
<dbReference type="PANTHER" id="PTHR19328:SF75">
    <property type="entry name" value="ALDOSE SUGAR DEHYDROGENASE YLII"/>
    <property type="match status" value="1"/>
</dbReference>
<accession>A0ABT7ZYD8</accession>
<dbReference type="Gene3D" id="2.120.10.30">
    <property type="entry name" value="TolB, C-terminal domain"/>
    <property type="match status" value="1"/>
</dbReference>
<comment type="caution">
    <text evidence="5">The sequence shown here is derived from an EMBL/GenBank/DDBJ whole genome shotgun (WGS) entry which is preliminary data.</text>
</comment>
<feature type="domain" description="Glucose/Sorbosone dehydrogenase" evidence="3">
    <location>
        <begin position="32"/>
        <end position="376"/>
    </location>
</feature>
<proteinExistence type="predicted"/>
<dbReference type="PANTHER" id="PTHR19328">
    <property type="entry name" value="HEDGEHOG-INTERACTING PROTEIN"/>
    <property type="match status" value="1"/>
</dbReference>
<dbReference type="Proteomes" id="UP001231197">
    <property type="component" value="Unassembled WGS sequence"/>
</dbReference>
<dbReference type="InterPro" id="IPR026444">
    <property type="entry name" value="Secre_tail"/>
</dbReference>
<keyword evidence="1 2" id="KW-0732">Signal</keyword>
<dbReference type="SUPFAM" id="SSF50952">
    <property type="entry name" value="Soluble quinoprotein glucose dehydrogenase"/>
    <property type="match status" value="1"/>
</dbReference>
<evidence type="ECO:0000259" key="4">
    <source>
        <dbReference type="Pfam" id="PF18962"/>
    </source>
</evidence>
<feature type="domain" description="Secretion system C-terminal sorting" evidence="4">
    <location>
        <begin position="396"/>
        <end position="470"/>
    </location>
</feature>